<dbReference type="Pfam" id="PF00990">
    <property type="entry name" value="GGDEF"/>
    <property type="match status" value="1"/>
</dbReference>
<reference evidence="5 6" key="1">
    <citation type="submission" date="2017-10" db="EMBL/GenBank/DDBJ databases">
        <title>Massilia psychrophilum sp. nov., a novel purple-pigmented bacterium isolated from Tianshan glacier, Xinjiang Municipality, China.</title>
        <authorList>
            <person name="Wang H."/>
        </authorList>
    </citation>
    <scope>NUCLEOTIDE SEQUENCE [LARGE SCALE GENOMIC DNA]</scope>
    <source>
        <strain evidence="5 6">JCM 30074</strain>
    </source>
</reference>
<dbReference type="CDD" id="cd01949">
    <property type="entry name" value="GGDEF"/>
    <property type="match status" value="1"/>
</dbReference>
<feature type="domain" description="PAS" evidence="1">
    <location>
        <begin position="145"/>
        <end position="189"/>
    </location>
</feature>
<dbReference type="PROSITE" id="PS50887">
    <property type="entry name" value="GGDEF"/>
    <property type="match status" value="1"/>
</dbReference>
<dbReference type="SUPFAM" id="SSF55073">
    <property type="entry name" value="Nucleotide cyclase"/>
    <property type="match status" value="1"/>
</dbReference>
<evidence type="ECO:0000313" key="5">
    <source>
        <dbReference type="EMBL" id="PIL44919.1"/>
    </source>
</evidence>
<dbReference type="Gene3D" id="3.20.20.450">
    <property type="entry name" value="EAL domain"/>
    <property type="match status" value="1"/>
</dbReference>
<gene>
    <name evidence="5" type="ORF">CR105_10590</name>
</gene>
<dbReference type="Gene3D" id="3.30.70.270">
    <property type="match status" value="1"/>
</dbReference>
<keyword evidence="6" id="KW-1185">Reference proteome</keyword>
<dbReference type="AlphaFoldDB" id="A0A2G8TG51"/>
<evidence type="ECO:0000259" key="4">
    <source>
        <dbReference type="PROSITE" id="PS50887"/>
    </source>
</evidence>
<comment type="caution">
    <text evidence="5">The sequence shown here is derived from an EMBL/GenBank/DDBJ whole genome shotgun (WGS) entry which is preliminary data.</text>
</comment>
<dbReference type="InterPro" id="IPR029787">
    <property type="entry name" value="Nucleotide_cyclase"/>
</dbReference>
<sequence length="713" mass="77546">MTKRRTSLSHPPRQSGWGALSLEMLLSNLPGAVYRCLNDAHSTMQFASAGIEALTGYPPDAFRPPSKLTYASIIEPHDRVAVAAQIEAAIAEGKPYQVSYRILTSKGATKWIWEQGAAVVDASGAIVALEGFLADYTSVKNADATIREHASMLDKASDAIFVMNLAGTIIFWNKGAEGLFGVVPQQAIGCRYADLFAIPVSGYRKAHHAVMVEGEWRGEMSLALHDDTTVHTAMRWTLVPADADAGTSAKILVISSDISERKNAEARVHRMAYFDPLTDLPNRARFLDTLHHALLGSARNNRVGVLMFCDLDNFKSINDTRGHAAGDCLLQAVARRLERSVRATDMVARLGGDEFVVLLPAEDETFLGGARRAEKVASTILELMATPVRLAGDSESITASIGITLFSGSNETVESVLMKADAAMYQAKSAGRKTYRFFDPVMQESMVAQLNLQLSLRSALTDDEFVLYYQPQVGSDGAVLGAEALIRWQCKDGRMILPGDFIHAAEASGQIVEIGHWVLATACKQLAHWSRCAATQHLTLSINISALQFLEADFVTDTEEIFAATGVDPRRVKLELTESLLVTDVVSTAEKMEHLKALGVMFALDDFGTGYSSLSYLRKLPLDQLKIDTTFMRDVLTSRSDASIVRSIIALGDSLGLEVLAEGVESIGQRDFLHDAGCDAYQGFLYRPGLPAEGFMQYATAHLRAPPIGRHAG</sequence>
<proteinExistence type="predicted"/>
<feature type="domain" description="GGDEF" evidence="4">
    <location>
        <begin position="302"/>
        <end position="440"/>
    </location>
</feature>
<accession>A0A2G8TG51</accession>
<dbReference type="Pfam" id="PF08447">
    <property type="entry name" value="PAS_3"/>
    <property type="match status" value="1"/>
</dbReference>
<dbReference type="SMART" id="SM00052">
    <property type="entry name" value="EAL"/>
    <property type="match status" value="1"/>
</dbReference>
<organism evidence="5 6">
    <name type="scientific">Massilia eurypsychrophila</name>
    <dbReference type="NCBI Taxonomy" id="1485217"/>
    <lineage>
        <taxon>Bacteria</taxon>
        <taxon>Pseudomonadati</taxon>
        <taxon>Pseudomonadota</taxon>
        <taxon>Betaproteobacteria</taxon>
        <taxon>Burkholderiales</taxon>
        <taxon>Oxalobacteraceae</taxon>
        <taxon>Telluria group</taxon>
        <taxon>Massilia</taxon>
    </lineage>
</organism>
<dbReference type="CDD" id="cd01948">
    <property type="entry name" value="EAL"/>
    <property type="match status" value="1"/>
</dbReference>
<dbReference type="Gene3D" id="3.30.450.20">
    <property type="entry name" value="PAS domain"/>
    <property type="match status" value="2"/>
</dbReference>
<dbReference type="NCBIfam" id="TIGR00254">
    <property type="entry name" value="GGDEF"/>
    <property type="match status" value="1"/>
</dbReference>
<evidence type="ECO:0000259" key="2">
    <source>
        <dbReference type="PROSITE" id="PS50113"/>
    </source>
</evidence>
<dbReference type="InterPro" id="IPR043128">
    <property type="entry name" value="Rev_trsase/Diguanyl_cyclase"/>
</dbReference>
<dbReference type="PROSITE" id="PS50883">
    <property type="entry name" value="EAL"/>
    <property type="match status" value="1"/>
</dbReference>
<dbReference type="RefSeq" id="WP_099788423.1">
    <property type="nucleotide sequence ID" value="NZ_JBHLYV010000032.1"/>
</dbReference>
<dbReference type="PROSITE" id="PS50112">
    <property type="entry name" value="PAS"/>
    <property type="match status" value="1"/>
</dbReference>
<dbReference type="Pfam" id="PF00563">
    <property type="entry name" value="EAL"/>
    <property type="match status" value="1"/>
</dbReference>
<dbReference type="EMBL" id="PDOC01000005">
    <property type="protein sequence ID" value="PIL44919.1"/>
    <property type="molecule type" value="Genomic_DNA"/>
</dbReference>
<dbReference type="InterPro" id="IPR000014">
    <property type="entry name" value="PAS"/>
</dbReference>
<dbReference type="SUPFAM" id="SSF141868">
    <property type="entry name" value="EAL domain-like"/>
    <property type="match status" value="1"/>
</dbReference>
<name>A0A2G8TG51_9BURK</name>
<dbReference type="InterPro" id="IPR000160">
    <property type="entry name" value="GGDEF_dom"/>
</dbReference>
<dbReference type="GO" id="GO:0003824">
    <property type="term" value="F:catalytic activity"/>
    <property type="evidence" value="ECO:0007669"/>
    <property type="project" value="UniProtKB-ARBA"/>
</dbReference>
<dbReference type="InterPro" id="IPR035919">
    <property type="entry name" value="EAL_sf"/>
</dbReference>
<dbReference type="PROSITE" id="PS50113">
    <property type="entry name" value="PAC"/>
    <property type="match status" value="2"/>
</dbReference>
<dbReference type="SUPFAM" id="SSF55785">
    <property type="entry name" value="PYP-like sensor domain (PAS domain)"/>
    <property type="match status" value="2"/>
</dbReference>
<dbReference type="CDD" id="cd00130">
    <property type="entry name" value="PAS"/>
    <property type="match status" value="2"/>
</dbReference>
<feature type="domain" description="EAL" evidence="3">
    <location>
        <begin position="449"/>
        <end position="703"/>
    </location>
</feature>
<evidence type="ECO:0000259" key="3">
    <source>
        <dbReference type="PROSITE" id="PS50883"/>
    </source>
</evidence>
<dbReference type="InterPro" id="IPR013656">
    <property type="entry name" value="PAS_4"/>
</dbReference>
<dbReference type="InterPro" id="IPR001633">
    <property type="entry name" value="EAL_dom"/>
</dbReference>
<dbReference type="PANTHER" id="PTHR44757:SF2">
    <property type="entry name" value="BIOFILM ARCHITECTURE MAINTENANCE PROTEIN MBAA"/>
    <property type="match status" value="1"/>
</dbReference>
<dbReference type="NCBIfam" id="TIGR00229">
    <property type="entry name" value="sensory_box"/>
    <property type="match status" value="1"/>
</dbReference>
<protein>
    <submittedName>
        <fullName evidence="5">GGDEF domain-containing protein</fullName>
    </submittedName>
</protein>
<dbReference type="Pfam" id="PF08448">
    <property type="entry name" value="PAS_4"/>
    <property type="match status" value="1"/>
</dbReference>
<dbReference type="PANTHER" id="PTHR44757">
    <property type="entry name" value="DIGUANYLATE CYCLASE DGCP"/>
    <property type="match status" value="1"/>
</dbReference>
<dbReference type="SMART" id="SM00091">
    <property type="entry name" value="PAS"/>
    <property type="match status" value="2"/>
</dbReference>
<feature type="domain" description="PAC" evidence="2">
    <location>
        <begin position="96"/>
        <end position="148"/>
    </location>
</feature>
<evidence type="ECO:0000313" key="6">
    <source>
        <dbReference type="Proteomes" id="UP000230390"/>
    </source>
</evidence>
<dbReference type="FunFam" id="3.30.70.270:FF:000001">
    <property type="entry name" value="Diguanylate cyclase domain protein"/>
    <property type="match status" value="1"/>
</dbReference>
<feature type="domain" description="PAC" evidence="2">
    <location>
        <begin position="216"/>
        <end position="270"/>
    </location>
</feature>
<evidence type="ECO:0000259" key="1">
    <source>
        <dbReference type="PROSITE" id="PS50112"/>
    </source>
</evidence>
<dbReference type="InterPro" id="IPR052155">
    <property type="entry name" value="Biofilm_reg_signaling"/>
</dbReference>
<dbReference type="Proteomes" id="UP000230390">
    <property type="component" value="Unassembled WGS sequence"/>
</dbReference>
<dbReference type="InterPro" id="IPR013655">
    <property type="entry name" value="PAS_fold_3"/>
</dbReference>
<dbReference type="OrthoDB" id="9813903at2"/>
<dbReference type="InterPro" id="IPR035965">
    <property type="entry name" value="PAS-like_dom_sf"/>
</dbReference>
<dbReference type="InterPro" id="IPR000700">
    <property type="entry name" value="PAS-assoc_C"/>
</dbReference>
<dbReference type="SMART" id="SM00267">
    <property type="entry name" value="GGDEF"/>
    <property type="match status" value="1"/>
</dbReference>